<gene>
    <name evidence="2" type="ORF">SBA_ch1_36050</name>
</gene>
<proteinExistence type="predicted"/>
<dbReference type="SUPFAM" id="SSF56112">
    <property type="entry name" value="Protein kinase-like (PK-like)"/>
    <property type="match status" value="1"/>
</dbReference>
<organism evidence="2 3">
    <name type="scientific">Sphingomonas bisphenolicum</name>
    <dbReference type="NCBI Taxonomy" id="296544"/>
    <lineage>
        <taxon>Bacteria</taxon>
        <taxon>Pseudomonadati</taxon>
        <taxon>Pseudomonadota</taxon>
        <taxon>Alphaproteobacteria</taxon>
        <taxon>Sphingomonadales</taxon>
        <taxon>Sphingomonadaceae</taxon>
        <taxon>Sphingomonas</taxon>
    </lineage>
</organism>
<dbReference type="Proteomes" id="UP001059971">
    <property type="component" value="Chromosome 1"/>
</dbReference>
<name>A0ABM7G7B8_9SPHN</name>
<evidence type="ECO:0000313" key="3">
    <source>
        <dbReference type="Proteomes" id="UP001059971"/>
    </source>
</evidence>
<dbReference type="Pfam" id="PF01636">
    <property type="entry name" value="APH"/>
    <property type="match status" value="1"/>
</dbReference>
<evidence type="ECO:0000313" key="2">
    <source>
        <dbReference type="EMBL" id="BBF71405.1"/>
    </source>
</evidence>
<sequence length="301" mass="33420">MQFHRLADIGLDPVGDPSLATIARGASGQLLALGTDHVLKLFDDQAADSMIEREAFASRLAARAGLPVPAALDFVRYDGARAILYPRVHGVSMADELRRRPLRGERLLRRWMMLCRQMHMVVPDGLRSFKDVCRTDMLHGPLPDRVKLPAIEYLESLPDGDRLLHGDLHIGNVMLADEALILVDWSKAARGDPAADLVRMDMLMRFGVGPTGLVVGIWRDWATRACQRAYRGIGDVPPERLAAWRPIVALAWLRVGVPKRAKRFLQYANQSAQRVGLPPVELAELRWRASTGSDGKSFPGN</sequence>
<dbReference type="InterPro" id="IPR011009">
    <property type="entry name" value="Kinase-like_dom_sf"/>
</dbReference>
<protein>
    <recommendedName>
        <fullName evidence="1">Aminoglycoside phosphotransferase domain-containing protein</fullName>
    </recommendedName>
</protein>
<dbReference type="EMBL" id="AP018817">
    <property type="protein sequence ID" value="BBF71405.1"/>
    <property type="molecule type" value="Genomic_DNA"/>
</dbReference>
<reference evidence="2" key="1">
    <citation type="submission" date="2018-07" db="EMBL/GenBank/DDBJ databases">
        <title>Complete genome sequence of Sphingomonas bisphenolicum strain AO1, a bisphenol A degradative bacterium isolated from Japanese farm field.</title>
        <authorList>
            <person name="Murakami M."/>
            <person name="Koh M."/>
            <person name="Koba S."/>
            <person name="Matsumura Y."/>
        </authorList>
    </citation>
    <scope>NUCLEOTIDE SEQUENCE</scope>
    <source>
        <strain evidence="2">AO1</strain>
    </source>
</reference>
<keyword evidence="3" id="KW-1185">Reference proteome</keyword>
<feature type="domain" description="Aminoglycoside phosphotransferase" evidence="1">
    <location>
        <begin position="21"/>
        <end position="203"/>
    </location>
</feature>
<accession>A0ABM7G7B8</accession>
<dbReference type="Gene3D" id="3.90.1200.10">
    <property type="match status" value="1"/>
</dbReference>
<evidence type="ECO:0000259" key="1">
    <source>
        <dbReference type="Pfam" id="PF01636"/>
    </source>
</evidence>
<dbReference type="InterPro" id="IPR002575">
    <property type="entry name" value="Aminoglycoside_PTrfase"/>
</dbReference>